<organism evidence="1 2">
    <name type="scientific">Portunus trituberculatus</name>
    <name type="common">Swimming crab</name>
    <name type="synonym">Neptunus trituberculatus</name>
    <dbReference type="NCBI Taxonomy" id="210409"/>
    <lineage>
        <taxon>Eukaryota</taxon>
        <taxon>Metazoa</taxon>
        <taxon>Ecdysozoa</taxon>
        <taxon>Arthropoda</taxon>
        <taxon>Crustacea</taxon>
        <taxon>Multicrustacea</taxon>
        <taxon>Malacostraca</taxon>
        <taxon>Eumalacostraca</taxon>
        <taxon>Eucarida</taxon>
        <taxon>Decapoda</taxon>
        <taxon>Pleocyemata</taxon>
        <taxon>Brachyura</taxon>
        <taxon>Eubrachyura</taxon>
        <taxon>Portunoidea</taxon>
        <taxon>Portunidae</taxon>
        <taxon>Portuninae</taxon>
        <taxon>Portunus</taxon>
    </lineage>
</organism>
<keyword evidence="2" id="KW-1185">Reference proteome</keyword>
<proteinExistence type="predicted"/>
<name>A0A5B7CE52_PORTR</name>
<evidence type="ECO:0000313" key="2">
    <source>
        <dbReference type="Proteomes" id="UP000324222"/>
    </source>
</evidence>
<dbReference type="EMBL" id="VSRR010000011">
    <property type="protein sequence ID" value="MPC07892.1"/>
    <property type="molecule type" value="Genomic_DNA"/>
</dbReference>
<comment type="caution">
    <text evidence="1">The sequence shown here is derived from an EMBL/GenBank/DDBJ whole genome shotgun (WGS) entry which is preliminary data.</text>
</comment>
<accession>A0A5B7CE52</accession>
<sequence length="66" mass="7532">MDVLQRSQNQVGEEITGVTTLLLWNQGRKYWLALLQNSSGLLAGDVAYVPPKTTSWSRQDYEEFTQ</sequence>
<reference evidence="1 2" key="1">
    <citation type="submission" date="2019-05" db="EMBL/GenBank/DDBJ databases">
        <title>Another draft genome of Portunus trituberculatus and its Hox gene families provides insights of decapod evolution.</title>
        <authorList>
            <person name="Jeong J.-H."/>
            <person name="Song I."/>
            <person name="Kim S."/>
            <person name="Choi T."/>
            <person name="Kim D."/>
            <person name="Ryu S."/>
            <person name="Kim W."/>
        </authorList>
    </citation>
    <scope>NUCLEOTIDE SEQUENCE [LARGE SCALE GENOMIC DNA]</scope>
    <source>
        <tissue evidence="1">Muscle</tissue>
    </source>
</reference>
<dbReference type="Proteomes" id="UP000324222">
    <property type="component" value="Unassembled WGS sequence"/>
</dbReference>
<evidence type="ECO:0000313" key="1">
    <source>
        <dbReference type="EMBL" id="MPC07892.1"/>
    </source>
</evidence>
<protein>
    <submittedName>
        <fullName evidence="1">Uncharacterized protein</fullName>
    </submittedName>
</protein>
<gene>
    <name evidence="1" type="ORF">E2C01_000459</name>
</gene>
<dbReference type="AlphaFoldDB" id="A0A5B7CE52"/>